<evidence type="ECO:0000313" key="4">
    <source>
        <dbReference type="Proteomes" id="UP000568380"/>
    </source>
</evidence>
<dbReference type="PANTHER" id="PTHR10963:SF55">
    <property type="entry name" value="GLYCOSIDE HYDROLASE FAMILY 16 PROTEIN"/>
    <property type="match status" value="1"/>
</dbReference>
<dbReference type="PANTHER" id="PTHR10963">
    <property type="entry name" value="GLYCOSYL HYDROLASE-RELATED"/>
    <property type="match status" value="1"/>
</dbReference>
<proteinExistence type="inferred from homology"/>
<dbReference type="GO" id="GO:0005975">
    <property type="term" value="P:carbohydrate metabolic process"/>
    <property type="evidence" value="ECO:0007669"/>
    <property type="project" value="InterPro"/>
</dbReference>
<dbReference type="GO" id="GO:0004553">
    <property type="term" value="F:hydrolase activity, hydrolyzing O-glycosyl compounds"/>
    <property type="evidence" value="ECO:0007669"/>
    <property type="project" value="InterPro"/>
</dbReference>
<dbReference type="PROSITE" id="PS51257">
    <property type="entry name" value="PROKAR_LIPOPROTEIN"/>
    <property type="match status" value="1"/>
</dbReference>
<dbReference type="RefSeq" id="WP_184965645.1">
    <property type="nucleotide sequence ID" value="NZ_JACHIN010000007.1"/>
</dbReference>
<evidence type="ECO:0000256" key="1">
    <source>
        <dbReference type="ARBA" id="ARBA00006865"/>
    </source>
</evidence>
<dbReference type="Proteomes" id="UP000568380">
    <property type="component" value="Unassembled WGS sequence"/>
</dbReference>
<protein>
    <submittedName>
        <fullName evidence="3">Beta-glucanase (GH16 family)</fullName>
    </submittedName>
</protein>
<dbReference type="PROSITE" id="PS51762">
    <property type="entry name" value="GH16_2"/>
    <property type="match status" value="1"/>
</dbReference>
<dbReference type="InterPro" id="IPR013320">
    <property type="entry name" value="ConA-like_dom_sf"/>
</dbReference>
<comment type="similarity">
    <text evidence="1">Belongs to the glycosyl hydrolase 16 family.</text>
</comment>
<dbReference type="SUPFAM" id="SSF49899">
    <property type="entry name" value="Concanavalin A-like lectins/glucanases"/>
    <property type="match status" value="1"/>
</dbReference>
<dbReference type="EMBL" id="JACHIN010000007">
    <property type="protein sequence ID" value="MBB5079755.1"/>
    <property type="molecule type" value="Genomic_DNA"/>
</dbReference>
<dbReference type="AlphaFoldDB" id="A0A7W8A575"/>
<dbReference type="Gene3D" id="2.60.120.200">
    <property type="match status" value="1"/>
</dbReference>
<dbReference type="InterPro" id="IPR000757">
    <property type="entry name" value="Beta-glucanase-like"/>
</dbReference>
<reference evidence="3 4" key="1">
    <citation type="submission" date="2020-08" db="EMBL/GenBank/DDBJ databases">
        <title>Genomic Encyclopedia of Type Strains, Phase IV (KMG-IV): sequencing the most valuable type-strain genomes for metagenomic binning, comparative biology and taxonomic classification.</title>
        <authorList>
            <person name="Goeker M."/>
        </authorList>
    </citation>
    <scope>NUCLEOTIDE SEQUENCE [LARGE SCALE GENOMIC DNA]</scope>
    <source>
        <strain evidence="3 4">DSM 45385</strain>
    </source>
</reference>
<evidence type="ECO:0000259" key="2">
    <source>
        <dbReference type="PROSITE" id="PS51762"/>
    </source>
</evidence>
<organism evidence="3 4">
    <name type="scientific">Nonomuraea endophytica</name>
    <dbReference type="NCBI Taxonomy" id="714136"/>
    <lineage>
        <taxon>Bacteria</taxon>
        <taxon>Bacillati</taxon>
        <taxon>Actinomycetota</taxon>
        <taxon>Actinomycetes</taxon>
        <taxon>Streptosporangiales</taxon>
        <taxon>Streptosporangiaceae</taxon>
        <taxon>Nonomuraea</taxon>
    </lineage>
</organism>
<gene>
    <name evidence="3" type="ORF">HNR40_005241</name>
</gene>
<feature type="domain" description="GH16" evidence="2">
    <location>
        <begin position="14"/>
        <end position="259"/>
    </location>
</feature>
<dbReference type="InterPro" id="IPR050546">
    <property type="entry name" value="Glycosyl_Hydrlase_16"/>
</dbReference>
<keyword evidence="4" id="KW-1185">Reference proteome</keyword>
<evidence type="ECO:0000313" key="3">
    <source>
        <dbReference type="EMBL" id="MBB5079755.1"/>
    </source>
</evidence>
<sequence length="260" mass="27473">MRILTALLLVCVVAACGGGTDQREVFRDDFDGAALDTGRWRHETGPPERWGTGEIETMTDSPANVALDGKGHLAITPRLEGGRWTSGRVRTQRADFAVPPGGTLRVEARLALPNVTPADGAGYWPAFWMLGGETGWPAVGEIDIMEAVNGRPSVTGAMHCGTMPGGPCQEPKGLVTPEQPCPGCHGSFHTYAVEVTGKATTWLLDGKPYFTLDRSLPRAFFVILNVAVGGGLPGSPNAATVPGRPMLVDYVSVTTVRPPA</sequence>
<name>A0A7W8A575_9ACTN</name>
<dbReference type="Pfam" id="PF26113">
    <property type="entry name" value="GH16_XgeA"/>
    <property type="match status" value="1"/>
</dbReference>
<accession>A0A7W8A575</accession>
<comment type="caution">
    <text evidence="3">The sequence shown here is derived from an EMBL/GenBank/DDBJ whole genome shotgun (WGS) entry which is preliminary data.</text>
</comment>